<evidence type="ECO:0000313" key="2">
    <source>
        <dbReference type="Proteomes" id="UP000198942"/>
    </source>
</evidence>
<sequence>MNAFRKLIGYILLLIPVSLFAQEKSTRWFPIYDFNPATFHKPSIQFAPFARWWWPGNFVDSVELKREINLFADHDFGGMEIQPLNFFIPGTPEAKAKIVTWDTPDYYANVAAVMREARKRGLTIDMTDGSGWPPGGPFLKDEDGFITLAFAEKDVTGGDIAIVVPSVANNTSGPSHLEAVLAVKTLSKKGDDKNTTVSLDPKSIIVLTSQVKKDSLYWNSPAGSWKIIAFWSKPQGEKTMAATPVQGPVVNHLDSAKVLKSYRHLFGERTGLKAYFGNPMRAVFDDSYEFAVDRFFSHGFIEYFKKHRGYDITPWLPAEMQKKYNYVDYMNPHAAPDFTFSKEDWRLKYDYDLTVSELFTDQFLDVTKNWLEPQGLLHRAQSYGFNLDMIAAAGHASIPETESMLGPEANVKIMTSGGHLYNKPIISSESVVFNGRAYTNTPQKIKVAVDKLFAVGVNQIIYHGVPYRYTPKDLGPEGWYAFSTPLISAVNFSSNLGEGNIFWKDQKQVNEYINRTQYALRSGKAHVDVLIYFPFMDVNGLPANPEEILADGYLANVEGPLPTTKEAKNATKEAWAAKVYPLINQLYANGITWDWVNDESIQKAELTNEHQINIRGNSYQSLILADDSVIQLKTAQKIRSLAANGMRLAAMGQLPQVQPSYLDWQRNDKLTSRAIKAALRSANSQYLGNSTALTKWIKGLRNAVKFNGEYHFTREVQRDMTDGSRIEFIWNKSDQWQTLSLSLDKKYKSSYWMNADEGTTIKNSGSLISYRMPPYGSIILYASTKYITTIPAQKPPIDDRAKKIITVDQWDLKTDSLELKNSPLFDWRMNDKLKFSSSEGIYTSSFQWDNIRTGSPVYLDLGKVYYTAEVYINGKFAGKRLFAPYMLDIGPFLISGDNKIEVRVTTGQLNGFIGKAKQGDVHYKQFKGKEDQTMAAGLAGPVVISEKQ</sequence>
<protein>
    <submittedName>
        <fullName evidence="1">Alpha-L-rhamnosidase</fullName>
    </submittedName>
</protein>
<dbReference type="AlphaFoldDB" id="A0A1H8BG22"/>
<accession>A0A1H8BG22</accession>
<dbReference type="NCBIfam" id="NF045579">
    <property type="entry name" value="rhamnoside_JR"/>
    <property type="match status" value="1"/>
</dbReference>
<dbReference type="STRING" id="551995.SAMN05192574_101881"/>
<dbReference type="InterPro" id="IPR053161">
    <property type="entry name" value="Ulvan_degrading_GH"/>
</dbReference>
<dbReference type="Gene3D" id="2.60.120.260">
    <property type="entry name" value="Galactose-binding domain-like"/>
    <property type="match status" value="1"/>
</dbReference>
<dbReference type="Pfam" id="PF17132">
    <property type="entry name" value="Glyco_hydro_106"/>
    <property type="match status" value="1"/>
</dbReference>
<reference evidence="2" key="1">
    <citation type="submission" date="2016-10" db="EMBL/GenBank/DDBJ databases">
        <authorList>
            <person name="Varghese N."/>
            <person name="Submissions S."/>
        </authorList>
    </citation>
    <scope>NUCLEOTIDE SEQUENCE [LARGE SCALE GENOMIC DNA]</scope>
    <source>
        <strain evidence="2">Gh-48</strain>
    </source>
</reference>
<dbReference type="RefSeq" id="WP_091208097.1">
    <property type="nucleotide sequence ID" value="NZ_FOCL01000001.1"/>
</dbReference>
<dbReference type="OrthoDB" id="9761519at2"/>
<gene>
    <name evidence="1" type="ORF">SAMN05192574_101881</name>
</gene>
<proteinExistence type="predicted"/>
<dbReference type="PANTHER" id="PTHR36848">
    <property type="entry name" value="DNA-BINDING PROTEIN (PUTATIVE SECRETED PROTEIN)-RELATED"/>
    <property type="match status" value="1"/>
</dbReference>
<keyword evidence="2" id="KW-1185">Reference proteome</keyword>
<name>A0A1H8BG22_9SPHI</name>
<dbReference type="Proteomes" id="UP000198942">
    <property type="component" value="Unassembled WGS sequence"/>
</dbReference>
<organism evidence="1 2">
    <name type="scientific">Mucilaginibacter gossypiicola</name>
    <dbReference type="NCBI Taxonomy" id="551995"/>
    <lineage>
        <taxon>Bacteria</taxon>
        <taxon>Pseudomonadati</taxon>
        <taxon>Bacteroidota</taxon>
        <taxon>Sphingobacteriia</taxon>
        <taxon>Sphingobacteriales</taxon>
        <taxon>Sphingobacteriaceae</taxon>
        <taxon>Mucilaginibacter</taxon>
    </lineage>
</organism>
<dbReference type="PANTHER" id="PTHR36848:SF2">
    <property type="entry name" value="SECRETED PROTEIN"/>
    <property type="match status" value="1"/>
</dbReference>
<evidence type="ECO:0000313" key="1">
    <source>
        <dbReference type="EMBL" id="SEM81084.1"/>
    </source>
</evidence>
<dbReference type="SUPFAM" id="SSF49785">
    <property type="entry name" value="Galactose-binding domain-like"/>
    <property type="match status" value="1"/>
</dbReference>
<dbReference type="InterPro" id="IPR008979">
    <property type="entry name" value="Galactose-bd-like_sf"/>
</dbReference>
<dbReference type="EMBL" id="FOCL01000001">
    <property type="protein sequence ID" value="SEM81084.1"/>
    <property type="molecule type" value="Genomic_DNA"/>
</dbReference>